<protein>
    <recommendedName>
        <fullName evidence="5">Methyltransferase</fullName>
    </recommendedName>
</protein>
<feature type="transmembrane region" description="Helical" evidence="2">
    <location>
        <begin position="45"/>
        <end position="65"/>
    </location>
</feature>
<organism evidence="3 4">
    <name type="scientific">Paenibacillus nuruki</name>
    <dbReference type="NCBI Taxonomy" id="1886670"/>
    <lineage>
        <taxon>Bacteria</taxon>
        <taxon>Bacillati</taxon>
        <taxon>Bacillota</taxon>
        <taxon>Bacilli</taxon>
        <taxon>Bacillales</taxon>
        <taxon>Paenibacillaceae</taxon>
        <taxon>Paenibacillus</taxon>
    </lineage>
</organism>
<evidence type="ECO:0000313" key="3">
    <source>
        <dbReference type="EMBL" id="ODP30072.1"/>
    </source>
</evidence>
<reference evidence="3 4" key="1">
    <citation type="submission" date="2016-08" db="EMBL/GenBank/DDBJ databases">
        <title>Genome sequencing of Paenibacillus sp. TI45-13ar, isolated from Korean traditional nuruk.</title>
        <authorList>
            <person name="Kim S.-J."/>
        </authorList>
    </citation>
    <scope>NUCLEOTIDE SEQUENCE [LARGE SCALE GENOMIC DNA]</scope>
    <source>
        <strain evidence="3 4">TI45-13ar</strain>
    </source>
</reference>
<dbReference type="EMBL" id="MDER01000025">
    <property type="protein sequence ID" value="ODP30072.1"/>
    <property type="molecule type" value="Genomic_DNA"/>
</dbReference>
<evidence type="ECO:0008006" key="5">
    <source>
        <dbReference type="Google" id="ProtNLM"/>
    </source>
</evidence>
<feature type="transmembrane region" description="Helical" evidence="2">
    <location>
        <begin position="71"/>
        <end position="91"/>
    </location>
</feature>
<proteinExistence type="predicted"/>
<keyword evidence="2" id="KW-0472">Membrane</keyword>
<dbReference type="STRING" id="1886670.PTI45_00525"/>
<evidence type="ECO:0000313" key="4">
    <source>
        <dbReference type="Proteomes" id="UP000094578"/>
    </source>
</evidence>
<keyword evidence="4" id="KW-1185">Reference proteome</keyword>
<feature type="compositionally biased region" description="Polar residues" evidence="1">
    <location>
        <begin position="14"/>
        <end position="29"/>
    </location>
</feature>
<keyword evidence="2" id="KW-0812">Transmembrane</keyword>
<dbReference type="Proteomes" id="UP000094578">
    <property type="component" value="Unassembled WGS sequence"/>
</dbReference>
<dbReference type="RefSeq" id="WP_069325994.1">
    <property type="nucleotide sequence ID" value="NZ_MDER01000025.1"/>
</dbReference>
<comment type="caution">
    <text evidence="3">The sequence shown here is derived from an EMBL/GenBank/DDBJ whole genome shotgun (WGS) entry which is preliminary data.</text>
</comment>
<evidence type="ECO:0000256" key="1">
    <source>
        <dbReference type="SAM" id="MobiDB-lite"/>
    </source>
</evidence>
<sequence>MSRSWERQVRRNSKQVNATRRKQGQTSIGGKTSISEYTAYKGRNIVFPAALVILGIIYAVMGIMYPTADGFSAIFIITVALYILLGVMLYFRKPYLKIGRDSLITTKFNRDRLISSSQVKSIRLQKGYVVIEHSSKGGSWVFSRTLNRYDTDAMSEHLRTFAAQHKITIQEKA</sequence>
<gene>
    <name evidence="3" type="ORF">PTI45_00525</name>
</gene>
<dbReference type="AlphaFoldDB" id="A0A1E3L8E2"/>
<name>A0A1E3L8E2_9BACL</name>
<keyword evidence="2" id="KW-1133">Transmembrane helix</keyword>
<evidence type="ECO:0000256" key="2">
    <source>
        <dbReference type="SAM" id="Phobius"/>
    </source>
</evidence>
<accession>A0A1E3L8E2</accession>
<feature type="region of interest" description="Disordered" evidence="1">
    <location>
        <begin position="1"/>
        <end position="29"/>
    </location>
</feature>